<keyword evidence="3 11" id="KW-0732">Signal</keyword>
<evidence type="ECO:0000256" key="4">
    <source>
        <dbReference type="ARBA" id="ARBA00022750"/>
    </source>
</evidence>
<dbReference type="PANTHER" id="PTHR47966:SF51">
    <property type="entry name" value="BETA-SITE APP-CLEAVING ENZYME, ISOFORM A-RELATED"/>
    <property type="match status" value="1"/>
</dbReference>
<evidence type="ECO:0000256" key="7">
    <source>
        <dbReference type="ARBA" id="ARBA00023180"/>
    </source>
</evidence>
<proteinExistence type="inferred from homology"/>
<dbReference type="FunFam" id="2.40.70.10:FF:000009">
    <property type="entry name" value="Aspartic proteinase A1"/>
    <property type="match status" value="1"/>
</dbReference>
<dbReference type="InterPro" id="IPR033121">
    <property type="entry name" value="PEPTIDASE_A1"/>
</dbReference>
<evidence type="ECO:0000313" key="13">
    <source>
        <dbReference type="EMBL" id="KAL3276587.1"/>
    </source>
</evidence>
<dbReference type="Gene3D" id="2.40.70.10">
    <property type="entry name" value="Acid Proteases"/>
    <property type="match status" value="2"/>
</dbReference>
<dbReference type="PANTHER" id="PTHR47966">
    <property type="entry name" value="BETA-SITE APP-CLEAVING ENZYME, ISOFORM A-RELATED"/>
    <property type="match status" value="1"/>
</dbReference>
<dbReference type="PROSITE" id="PS51767">
    <property type="entry name" value="PEPTIDASE_A1"/>
    <property type="match status" value="1"/>
</dbReference>
<feature type="disulfide bond" evidence="9">
    <location>
        <begin position="98"/>
        <end position="105"/>
    </location>
</feature>
<dbReference type="GO" id="GO:0006508">
    <property type="term" value="P:proteolysis"/>
    <property type="evidence" value="ECO:0007669"/>
    <property type="project" value="UniProtKB-KW"/>
</dbReference>
<feature type="domain" description="Peptidase A1" evidence="12">
    <location>
        <begin position="67"/>
        <end position="379"/>
    </location>
</feature>
<keyword evidence="6 9" id="KW-1015">Disulfide bond</keyword>
<evidence type="ECO:0000259" key="12">
    <source>
        <dbReference type="PROSITE" id="PS51767"/>
    </source>
</evidence>
<dbReference type="GO" id="GO:0004190">
    <property type="term" value="F:aspartic-type endopeptidase activity"/>
    <property type="evidence" value="ECO:0007669"/>
    <property type="project" value="UniProtKB-KW"/>
</dbReference>
<comment type="similarity">
    <text evidence="1 10">Belongs to the peptidase A1 family.</text>
</comment>
<feature type="chain" id="PRO_5044889174" description="Peptidase A1 domain-containing protein" evidence="11">
    <location>
        <begin position="20"/>
        <end position="388"/>
    </location>
</feature>
<sequence>MQRLLFLLLFCFLVNTVKCDLSRIFLNRFKSTRRTLHDIGISRNTIKLRYGSNSTTEPLSNYMDTQYFGNISIGNPPQYFKVVFDTGSSNLWVPSKSCNLFDEACLVHNKYDSKKSITYKENGTEFVISYISGNMSGFLSTDEVRIGDLSVKNQTFGEATDEPNLAFVAAKFDGVLGLGYQSIAIDGVVPVFDNIISQKLVEAPVFSFWLNRNPKEKLGGQIIFGGSDPNYYSGEMTYIPVNKQGYWQFDLDGINVGSEYLCSEGCQAVADTGTSLIVGPFSDVQKINKAIGAIPFGGENFVICSRIDKLPTMTLTLDGKSFVLEGRDYVIQMVGEICISGFMGVDVPPPKGPLWILGDVFIGKYYTEFDKGNNRVGFANATDESLLN</sequence>
<gene>
    <name evidence="13" type="ORF">HHI36_011959</name>
</gene>
<feature type="signal peptide" evidence="11">
    <location>
        <begin position="1"/>
        <end position="19"/>
    </location>
</feature>
<dbReference type="PROSITE" id="PS00141">
    <property type="entry name" value="ASP_PROTEASE"/>
    <property type="match status" value="2"/>
</dbReference>
<dbReference type="EMBL" id="JABFTP020000103">
    <property type="protein sequence ID" value="KAL3276587.1"/>
    <property type="molecule type" value="Genomic_DNA"/>
</dbReference>
<dbReference type="PRINTS" id="PR00792">
    <property type="entry name" value="PEPSIN"/>
</dbReference>
<evidence type="ECO:0000256" key="10">
    <source>
        <dbReference type="RuleBase" id="RU000454"/>
    </source>
</evidence>
<dbReference type="AlphaFoldDB" id="A0ABD2ND72"/>
<keyword evidence="5 10" id="KW-0378">Hydrolase</keyword>
<keyword evidence="2 10" id="KW-0645">Protease</keyword>
<dbReference type="InterPro" id="IPR001969">
    <property type="entry name" value="Aspartic_peptidase_AS"/>
</dbReference>
<feature type="disulfide bond" evidence="9">
    <location>
        <begin position="304"/>
        <end position="338"/>
    </location>
</feature>
<evidence type="ECO:0000256" key="1">
    <source>
        <dbReference type="ARBA" id="ARBA00007447"/>
    </source>
</evidence>
<dbReference type="Proteomes" id="UP001516400">
    <property type="component" value="Unassembled WGS sequence"/>
</dbReference>
<keyword evidence="4 10" id="KW-0064">Aspartyl protease</keyword>
<dbReference type="Gene3D" id="2.60.40.1960">
    <property type="match status" value="1"/>
</dbReference>
<protein>
    <recommendedName>
        <fullName evidence="12">Peptidase A1 domain-containing protein</fullName>
    </recommendedName>
</protein>
<evidence type="ECO:0000256" key="6">
    <source>
        <dbReference type="ARBA" id="ARBA00023157"/>
    </source>
</evidence>
<evidence type="ECO:0000256" key="5">
    <source>
        <dbReference type="ARBA" id="ARBA00022801"/>
    </source>
</evidence>
<organism evidence="13 14">
    <name type="scientific">Cryptolaemus montrouzieri</name>
    <dbReference type="NCBI Taxonomy" id="559131"/>
    <lineage>
        <taxon>Eukaryota</taxon>
        <taxon>Metazoa</taxon>
        <taxon>Ecdysozoa</taxon>
        <taxon>Arthropoda</taxon>
        <taxon>Hexapoda</taxon>
        <taxon>Insecta</taxon>
        <taxon>Pterygota</taxon>
        <taxon>Neoptera</taxon>
        <taxon>Endopterygota</taxon>
        <taxon>Coleoptera</taxon>
        <taxon>Polyphaga</taxon>
        <taxon>Cucujiformia</taxon>
        <taxon>Coccinelloidea</taxon>
        <taxon>Coccinellidae</taxon>
        <taxon>Scymninae</taxon>
        <taxon>Scymnini</taxon>
        <taxon>Cryptolaemus</taxon>
    </lineage>
</organism>
<keyword evidence="7" id="KW-0325">Glycoprotein</keyword>
<dbReference type="SUPFAM" id="SSF50630">
    <property type="entry name" value="Acid proteases"/>
    <property type="match status" value="1"/>
</dbReference>
<evidence type="ECO:0000256" key="11">
    <source>
        <dbReference type="SAM" id="SignalP"/>
    </source>
</evidence>
<evidence type="ECO:0000256" key="9">
    <source>
        <dbReference type="PIRSR" id="PIRSR601461-2"/>
    </source>
</evidence>
<reference evidence="13 14" key="1">
    <citation type="journal article" date="2021" name="BMC Biol.">
        <title>Horizontally acquired antibacterial genes associated with adaptive radiation of ladybird beetles.</title>
        <authorList>
            <person name="Li H.S."/>
            <person name="Tang X.F."/>
            <person name="Huang Y.H."/>
            <person name="Xu Z.Y."/>
            <person name="Chen M.L."/>
            <person name="Du X.Y."/>
            <person name="Qiu B.Y."/>
            <person name="Chen P.T."/>
            <person name="Zhang W."/>
            <person name="Slipinski A."/>
            <person name="Escalona H.E."/>
            <person name="Waterhouse R.M."/>
            <person name="Zwick A."/>
            <person name="Pang H."/>
        </authorList>
    </citation>
    <scope>NUCLEOTIDE SEQUENCE [LARGE SCALE GENOMIC DNA]</scope>
    <source>
        <strain evidence="13">SYSU2018</strain>
    </source>
</reference>
<dbReference type="FunFam" id="2.40.70.10:FF:000002">
    <property type="entry name" value="Vacuolar aspartic proteinase"/>
    <property type="match status" value="1"/>
</dbReference>
<feature type="active site" evidence="8">
    <location>
        <position position="271"/>
    </location>
</feature>
<dbReference type="InterPro" id="IPR021109">
    <property type="entry name" value="Peptidase_aspartic_dom_sf"/>
</dbReference>
<keyword evidence="14" id="KW-1185">Reference proteome</keyword>
<feature type="active site" evidence="8">
    <location>
        <position position="85"/>
    </location>
</feature>
<name>A0ABD2ND72_9CUCU</name>
<accession>A0ABD2ND72</accession>
<dbReference type="InterPro" id="IPR001461">
    <property type="entry name" value="Aspartic_peptidase_A1"/>
</dbReference>
<evidence type="ECO:0000256" key="8">
    <source>
        <dbReference type="PIRSR" id="PIRSR601461-1"/>
    </source>
</evidence>
<evidence type="ECO:0000256" key="2">
    <source>
        <dbReference type="ARBA" id="ARBA00022670"/>
    </source>
</evidence>
<feature type="disulfide bond" evidence="9">
    <location>
        <begin position="262"/>
        <end position="266"/>
    </location>
</feature>
<dbReference type="Pfam" id="PF00026">
    <property type="entry name" value="Asp"/>
    <property type="match status" value="1"/>
</dbReference>
<evidence type="ECO:0000256" key="3">
    <source>
        <dbReference type="ARBA" id="ARBA00022729"/>
    </source>
</evidence>
<evidence type="ECO:0000313" key="14">
    <source>
        <dbReference type="Proteomes" id="UP001516400"/>
    </source>
</evidence>
<comment type="caution">
    <text evidence="13">The sequence shown here is derived from an EMBL/GenBank/DDBJ whole genome shotgun (WGS) entry which is preliminary data.</text>
</comment>